<sequence>MGQLPVKFRVVDMIFHNEGLSNREITKMLKKEYPLDRNVNDKSIDDYLLSLKAVGLIALTNVTSDGDGQLNQWYKITDYGSSRMKYISK</sequence>
<dbReference type="AlphaFoldDB" id="J7IR68"/>
<protein>
    <recommendedName>
        <fullName evidence="3">Transcriptional regulator</fullName>
    </recommendedName>
</protein>
<dbReference type="eggNOG" id="ENOG5033N4V">
    <property type="taxonomic scope" value="Bacteria"/>
</dbReference>
<name>J7IR68_DESMD</name>
<organism evidence="1 2">
    <name type="scientific">Desulfosporosinus meridiei (strain ATCC BAA-275 / DSM 13257 / KCTC 12902 / NCIMB 13706 / S10)</name>
    <dbReference type="NCBI Taxonomy" id="768704"/>
    <lineage>
        <taxon>Bacteria</taxon>
        <taxon>Bacillati</taxon>
        <taxon>Bacillota</taxon>
        <taxon>Clostridia</taxon>
        <taxon>Eubacteriales</taxon>
        <taxon>Desulfitobacteriaceae</taxon>
        <taxon>Desulfosporosinus</taxon>
    </lineage>
</organism>
<reference evidence="2" key="2">
    <citation type="submission" date="2012-08" db="EMBL/GenBank/DDBJ databases">
        <title>Finished genome of Desulfosporosinus meridiei DSM 13257.</title>
        <authorList>
            <person name="Huntemann M."/>
            <person name="Wei C.-L."/>
            <person name="Han J."/>
            <person name="Detter J.C."/>
            <person name="Han C."/>
            <person name="Davenport K."/>
            <person name="Daligault H."/>
            <person name="Erkkila T."/>
            <person name="Gu W."/>
            <person name="Munk A.C.C."/>
            <person name="Teshima H."/>
            <person name="Xu Y."/>
            <person name="Chain P."/>
            <person name="Tapia R."/>
            <person name="Chen A."/>
            <person name="Krypides N."/>
            <person name="Mavromatis K."/>
            <person name="Markowitz V."/>
            <person name="Szeto E."/>
            <person name="Ivanova N."/>
            <person name="Mikhailova N."/>
            <person name="Ovchinnikova G."/>
            <person name="Pagani I."/>
            <person name="Pati A."/>
            <person name="Goodwin L."/>
            <person name="Peters L."/>
            <person name="Pitluck S."/>
            <person name="Woyke T."/>
            <person name="Pester M."/>
            <person name="Spring S."/>
            <person name="Ollivier B."/>
            <person name="Rattei T."/>
            <person name="Klenk H.-P."/>
            <person name="Wagner M."/>
            <person name="Loy A."/>
        </authorList>
    </citation>
    <scope>NUCLEOTIDE SEQUENCE [LARGE SCALE GENOMIC DNA]</scope>
    <source>
        <strain evidence="2">ATCC BAA-275 / DSM 13257 / NCIMB 13706 / S10</strain>
    </source>
</reference>
<dbReference type="STRING" id="768704.Desmer_0646"/>
<reference evidence="1 2" key="1">
    <citation type="journal article" date="2012" name="J. Bacteriol.">
        <title>Complete genome sequences of Desulfosporosinus orientis DSM765T, Desulfosporosinus youngiae DSM17734T, Desulfosporosinus meridiei DSM13257T, and Desulfosporosinus acidiphilus DSM22704T.</title>
        <authorList>
            <person name="Pester M."/>
            <person name="Brambilla E."/>
            <person name="Alazard D."/>
            <person name="Rattei T."/>
            <person name="Weinmaier T."/>
            <person name="Han J."/>
            <person name="Lucas S."/>
            <person name="Lapidus A."/>
            <person name="Cheng J.F."/>
            <person name="Goodwin L."/>
            <person name="Pitluck S."/>
            <person name="Peters L."/>
            <person name="Ovchinnikova G."/>
            <person name="Teshima H."/>
            <person name="Detter J.C."/>
            <person name="Han C.S."/>
            <person name="Tapia R."/>
            <person name="Land M.L."/>
            <person name="Hauser L."/>
            <person name="Kyrpides N.C."/>
            <person name="Ivanova N.N."/>
            <person name="Pagani I."/>
            <person name="Huntmann M."/>
            <person name="Wei C.L."/>
            <person name="Davenport K.W."/>
            <person name="Daligault H."/>
            <person name="Chain P.S."/>
            <person name="Chen A."/>
            <person name="Mavromatis K."/>
            <person name="Markowitz V."/>
            <person name="Szeto E."/>
            <person name="Mikhailova N."/>
            <person name="Pati A."/>
            <person name="Wagner M."/>
            <person name="Woyke T."/>
            <person name="Ollivier B."/>
            <person name="Klenk H.P."/>
            <person name="Spring S."/>
            <person name="Loy A."/>
        </authorList>
    </citation>
    <scope>NUCLEOTIDE SEQUENCE [LARGE SCALE GENOMIC DNA]</scope>
    <source>
        <strain evidence="2">ATCC BAA-275 / DSM 13257 / NCIMB 13706 / S10</strain>
    </source>
</reference>
<proteinExistence type="predicted"/>
<evidence type="ECO:0008006" key="3">
    <source>
        <dbReference type="Google" id="ProtNLM"/>
    </source>
</evidence>
<dbReference type="RefSeq" id="WP_014901599.1">
    <property type="nucleotide sequence ID" value="NC_018515.1"/>
</dbReference>
<evidence type="ECO:0000313" key="1">
    <source>
        <dbReference type="EMBL" id="AFQ42679.1"/>
    </source>
</evidence>
<evidence type="ECO:0000313" key="2">
    <source>
        <dbReference type="Proteomes" id="UP000005262"/>
    </source>
</evidence>
<keyword evidence="2" id="KW-1185">Reference proteome</keyword>
<accession>J7IR68</accession>
<dbReference type="OrthoDB" id="1798507at2"/>
<gene>
    <name evidence="1" type="ordered locus">Desmer_0646</name>
</gene>
<dbReference type="KEGG" id="dmi:Desmer_0646"/>
<dbReference type="EMBL" id="CP003629">
    <property type="protein sequence ID" value="AFQ42679.1"/>
    <property type="molecule type" value="Genomic_DNA"/>
</dbReference>
<dbReference type="HOGENOM" id="CLU_185115_0_0_9"/>
<dbReference type="Proteomes" id="UP000005262">
    <property type="component" value="Chromosome"/>
</dbReference>